<dbReference type="InterPro" id="IPR009057">
    <property type="entry name" value="Homeodomain-like_sf"/>
</dbReference>
<dbReference type="InterPro" id="IPR050109">
    <property type="entry name" value="HTH-type_TetR-like_transc_reg"/>
</dbReference>
<comment type="caution">
    <text evidence="4">The sequence shown here is derived from an EMBL/GenBank/DDBJ whole genome shotgun (WGS) entry which is preliminary data.</text>
</comment>
<evidence type="ECO:0000256" key="2">
    <source>
        <dbReference type="PROSITE-ProRule" id="PRU00335"/>
    </source>
</evidence>
<organism evidence="4 6">
    <name type="scientific">Streptomyces albidoflavus</name>
    <dbReference type="NCBI Taxonomy" id="1886"/>
    <lineage>
        <taxon>Bacteria</taxon>
        <taxon>Bacillati</taxon>
        <taxon>Actinomycetota</taxon>
        <taxon>Actinomycetes</taxon>
        <taxon>Kitasatosporales</taxon>
        <taxon>Streptomycetaceae</taxon>
        <taxon>Streptomyces</taxon>
        <taxon>Streptomyces albidoflavus group</taxon>
    </lineage>
</organism>
<dbReference type="AlphaFoldDB" id="A0A126Y2R1"/>
<accession>A0A126Y2R1</accession>
<dbReference type="Pfam" id="PF00440">
    <property type="entry name" value="TetR_N"/>
    <property type="match status" value="1"/>
</dbReference>
<dbReference type="InterPro" id="IPR001647">
    <property type="entry name" value="HTH_TetR"/>
</dbReference>
<dbReference type="SUPFAM" id="SSF48498">
    <property type="entry name" value="Tetracyclin repressor-like, C-terminal domain"/>
    <property type="match status" value="1"/>
</dbReference>
<keyword evidence="1 2" id="KW-0238">DNA-binding</keyword>
<dbReference type="Gene3D" id="1.10.357.10">
    <property type="entry name" value="Tetracycline Repressor, domain 2"/>
    <property type="match status" value="1"/>
</dbReference>
<name>A0A126Y2R1_9ACTN</name>
<proteinExistence type="predicted"/>
<dbReference type="GO" id="GO:0003700">
    <property type="term" value="F:DNA-binding transcription factor activity"/>
    <property type="evidence" value="ECO:0007669"/>
    <property type="project" value="TreeGrafter"/>
</dbReference>
<dbReference type="PANTHER" id="PTHR30055">
    <property type="entry name" value="HTH-TYPE TRANSCRIPTIONAL REGULATOR RUTR"/>
    <property type="match status" value="1"/>
</dbReference>
<reference evidence="5" key="3">
    <citation type="submission" date="2019-07" db="EMBL/GenBank/DDBJ databases">
        <authorList>
            <person name="Pylro V."/>
            <person name="Dias A."/>
            <person name="Andreote F."/>
            <person name="Varani A."/>
            <person name="Andreote C."/>
            <person name="Bernardo E."/>
            <person name="Martins T."/>
        </authorList>
    </citation>
    <scope>NUCLEOTIDE SEQUENCE</scope>
    <source>
        <strain evidence="5">77</strain>
    </source>
</reference>
<dbReference type="EMBL" id="PKLL01000014">
    <property type="protein sequence ID" value="RZE23810.1"/>
    <property type="molecule type" value="Genomic_DNA"/>
</dbReference>
<accession>A0A2M9SFD2</accession>
<feature type="domain" description="HTH tetR-type" evidence="3">
    <location>
        <begin position="9"/>
        <end position="69"/>
    </location>
</feature>
<evidence type="ECO:0000313" key="7">
    <source>
        <dbReference type="Proteomes" id="UP000318052"/>
    </source>
</evidence>
<dbReference type="RefSeq" id="WP_008409843.1">
    <property type="nucleotide sequence ID" value="NZ_CP014485.1"/>
</dbReference>
<evidence type="ECO:0000313" key="4">
    <source>
        <dbReference type="EMBL" id="RZE23810.1"/>
    </source>
</evidence>
<dbReference type="GeneID" id="97268290"/>
<dbReference type="EMBL" id="VOGX01000092">
    <property type="protein sequence ID" value="TWV16497.1"/>
    <property type="molecule type" value="Genomic_DNA"/>
</dbReference>
<reference evidence="4 6" key="1">
    <citation type="submission" date="2017-12" db="EMBL/GenBank/DDBJ databases">
        <title>Population genomics insights into the ecological differentiation and adaptive evolution in streptomycetes.</title>
        <authorList>
            <person name="Li Y."/>
            <person name="Huang Y."/>
        </authorList>
    </citation>
    <scope>NUCLEOTIDE SEQUENCE [LARGE SCALE GENOMIC DNA]</scope>
    <source>
        <strain evidence="4 6">NBRC 100770</strain>
    </source>
</reference>
<keyword evidence="7" id="KW-1185">Reference proteome</keyword>
<gene>
    <name evidence="4" type="ORF">C0Q92_13575</name>
    <name evidence="5" type="ORF">FRZ02_32505</name>
</gene>
<reference evidence="5" key="2">
    <citation type="journal article" date="2019" name="Microbiol. Resour. Announc.">
        <title>Draft Genomic Sequences of Streptomyces misionensis and Streptomyces albidoflavus, bacteria applied for phytopathogen biocontrol.</title>
        <authorList>
            <person name="Pylro V."/>
            <person name="Dias A."/>
            <person name="Andreote F."/>
            <person name="Varani A."/>
            <person name="Andreote C."/>
            <person name="Bernardo E."/>
            <person name="Martins T."/>
        </authorList>
    </citation>
    <scope>NUCLEOTIDE SEQUENCE</scope>
    <source>
        <strain evidence="5">77</strain>
    </source>
</reference>
<evidence type="ECO:0000259" key="3">
    <source>
        <dbReference type="PROSITE" id="PS50977"/>
    </source>
</evidence>
<dbReference type="PROSITE" id="PS50977">
    <property type="entry name" value="HTH_TETR_2"/>
    <property type="match status" value="1"/>
</dbReference>
<dbReference type="Proteomes" id="UP000292693">
    <property type="component" value="Unassembled WGS sequence"/>
</dbReference>
<dbReference type="PANTHER" id="PTHR30055:SF187">
    <property type="entry name" value="TRANSCRIPTIONAL REGULATORY PROTEIN"/>
    <property type="match status" value="1"/>
</dbReference>
<dbReference type="InterPro" id="IPR036271">
    <property type="entry name" value="Tet_transcr_reg_TetR-rel_C_sf"/>
</dbReference>
<evidence type="ECO:0000313" key="5">
    <source>
        <dbReference type="EMBL" id="TWV16497.1"/>
    </source>
</evidence>
<evidence type="ECO:0000313" key="6">
    <source>
        <dbReference type="Proteomes" id="UP000292693"/>
    </source>
</evidence>
<sequence length="196" mass="21377">MSPKQQRGEATVERALEAALFVYAREGEQGFTVSAVTRAGALSPGSLYHHFGNLDGLVHALVQRWLERLMTPLATALLEADSAREGIRAAVRAYLDFVRDHPDAALLLHSATADRHGMAHAKELRDAQEARLSPLAAWLRHRIATGELADVSPSLLESLILGPVVATARRHLTLGDTDLDEAARELPERIWSAVRG</sequence>
<evidence type="ECO:0000256" key="1">
    <source>
        <dbReference type="ARBA" id="ARBA00023125"/>
    </source>
</evidence>
<dbReference type="Proteomes" id="UP000318052">
    <property type="component" value="Unassembled WGS sequence"/>
</dbReference>
<feature type="DNA-binding region" description="H-T-H motif" evidence="2">
    <location>
        <begin position="32"/>
        <end position="51"/>
    </location>
</feature>
<dbReference type="SUPFAM" id="SSF46689">
    <property type="entry name" value="Homeodomain-like"/>
    <property type="match status" value="1"/>
</dbReference>
<protein>
    <submittedName>
        <fullName evidence="4">TetR/AcrR family transcriptional regulator</fullName>
    </submittedName>
</protein>
<dbReference type="GO" id="GO:0000976">
    <property type="term" value="F:transcription cis-regulatory region binding"/>
    <property type="evidence" value="ECO:0007669"/>
    <property type="project" value="TreeGrafter"/>
</dbReference>